<name>A0A1D8TQA8_9CYAN</name>
<organism evidence="7 8">
    <name type="scientific">Moorena producens PAL-8-15-08-1</name>
    <dbReference type="NCBI Taxonomy" id="1458985"/>
    <lineage>
        <taxon>Bacteria</taxon>
        <taxon>Bacillati</taxon>
        <taxon>Cyanobacteriota</taxon>
        <taxon>Cyanophyceae</taxon>
        <taxon>Coleofasciculales</taxon>
        <taxon>Coleofasciculaceae</taxon>
        <taxon>Moorena</taxon>
    </lineage>
</organism>
<gene>
    <name evidence="7" type="ORF">BJP34_09060</name>
</gene>
<dbReference type="PANTHER" id="PTHR40277:SF1">
    <property type="entry name" value="BLL5419 PROTEIN"/>
    <property type="match status" value="1"/>
</dbReference>
<keyword evidence="4 6" id="KW-1133">Transmembrane helix</keyword>
<evidence type="ECO:0000313" key="7">
    <source>
        <dbReference type="EMBL" id="AOW99585.1"/>
    </source>
</evidence>
<dbReference type="Proteomes" id="UP000177870">
    <property type="component" value="Chromosome"/>
</dbReference>
<keyword evidence="3 6" id="KW-0812">Transmembrane</keyword>
<dbReference type="NCBIfam" id="TIGR00374">
    <property type="entry name" value="flippase-like domain"/>
    <property type="match status" value="1"/>
</dbReference>
<evidence type="ECO:0000256" key="2">
    <source>
        <dbReference type="ARBA" id="ARBA00022475"/>
    </source>
</evidence>
<feature type="transmembrane region" description="Helical" evidence="6">
    <location>
        <begin position="295"/>
        <end position="319"/>
    </location>
</feature>
<evidence type="ECO:0000256" key="3">
    <source>
        <dbReference type="ARBA" id="ARBA00022692"/>
    </source>
</evidence>
<dbReference type="EMBL" id="CP017599">
    <property type="protein sequence ID" value="AOW99585.1"/>
    <property type="molecule type" value="Genomic_DNA"/>
</dbReference>
<dbReference type="RefSeq" id="WP_070392066.1">
    <property type="nucleotide sequence ID" value="NZ_CP017599.1"/>
</dbReference>
<dbReference type="GO" id="GO:0005886">
    <property type="term" value="C:plasma membrane"/>
    <property type="evidence" value="ECO:0007669"/>
    <property type="project" value="UniProtKB-SubCell"/>
</dbReference>
<dbReference type="KEGG" id="mpro:BJP34_09060"/>
<evidence type="ECO:0000256" key="6">
    <source>
        <dbReference type="SAM" id="Phobius"/>
    </source>
</evidence>
<feature type="transmembrane region" description="Helical" evidence="6">
    <location>
        <begin position="12"/>
        <end position="29"/>
    </location>
</feature>
<accession>A0A1D8TQA8</accession>
<keyword evidence="2" id="KW-1003">Cell membrane</keyword>
<evidence type="ECO:0000256" key="5">
    <source>
        <dbReference type="ARBA" id="ARBA00023136"/>
    </source>
</evidence>
<comment type="subcellular location">
    <subcellularLocation>
        <location evidence="1">Cell membrane</location>
        <topology evidence="1">Multi-pass membrane protein</topology>
    </subcellularLocation>
</comment>
<feature type="transmembrane region" description="Helical" evidence="6">
    <location>
        <begin position="157"/>
        <end position="177"/>
    </location>
</feature>
<evidence type="ECO:0008006" key="9">
    <source>
        <dbReference type="Google" id="ProtNLM"/>
    </source>
</evidence>
<dbReference type="PANTHER" id="PTHR40277">
    <property type="entry name" value="BLL5419 PROTEIN"/>
    <property type="match status" value="1"/>
</dbReference>
<proteinExistence type="predicted"/>
<evidence type="ECO:0000256" key="4">
    <source>
        <dbReference type="ARBA" id="ARBA00022989"/>
    </source>
</evidence>
<feature type="transmembrane region" description="Helical" evidence="6">
    <location>
        <begin position="245"/>
        <end position="265"/>
    </location>
</feature>
<feature type="transmembrane region" description="Helical" evidence="6">
    <location>
        <begin position="217"/>
        <end position="239"/>
    </location>
</feature>
<evidence type="ECO:0000256" key="1">
    <source>
        <dbReference type="ARBA" id="ARBA00004651"/>
    </source>
</evidence>
<keyword evidence="5 6" id="KW-0472">Membrane</keyword>
<protein>
    <recommendedName>
        <fullName evidence="9">Lysylphosphatidylglycerol synthetase</fullName>
    </recommendedName>
</protein>
<dbReference type="AlphaFoldDB" id="A0A1D8TQA8"/>
<dbReference type="InterPro" id="IPR022791">
    <property type="entry name" value="L-PG_synthase/AglD"/>
</dbReference>
<sequence length="321" mass="35804">MEKKLGTRKKLILTIIKCGVSIVLLSWALRKTNLPEIFLAVSSAKVSLLMAAFVIYLASYYIRAHRWRVLLLAHNVKATIPYLYKSYMVSIFFSNFLPSTIGGDAVRAYDAWRLGTSKSVALATVFLDRFLGLLGLMLFGLGALFFSQTLIAQLPLLNLWVMLGSAVIMLVVSMIFIPSQKISRVISKIQLPFWKHIQNKLINIIKAFLAFGNRKHALARSMALSLMVQITVIAHYYLIAKALDLPVPLLSFFVIIPLVSLIMVLPVSINAIGLRENAFVFFFAAYGYNLGRPEAIAFAWLAYGIVIIQGLLGGIVYALRK</sequence>
<reference evidence="8" key="1">
    <citation type="submission" date="2016-10" db="EMBL/GenBank/DDBJ databases">
        <title>Comparative genomics uncovers the prolific and rare metabolic potential of the cyanobacterial genus Moorea.</title>
        <authorList>
            <person name="Leao T."/>
            <person name="Castelao G."/>
            <person name="Korobeynikov A."/>
            <person name="Monroe E.A."/>
            <person name="Podell S."/>
            <person name="Glukhov E."/>
            <person name="Allen E."/>
            <person name="Gerwick W.H."/>
            <person name="Gerwick L."/>
        </authorList>
    </citation>
    <scope>NUCLEOTIDE SEQUENCE [LARGE SCALE GENOMIC DNA]</scope>
    <source>
        <strain evidence="8">PAL-8-15-08-1</strain>
    </source>
</reference>
<dbReference type="STRING" id="1458985.BJP34_09060"/>
<dbReference type="OrthoDB" id="5470260at2"/>
<feature type="transmembrane region" description="Helical" evidence="6">
    <location>
        <begin position="130"/>
        <end position="151"/>
    </location>
</feature>
<evidence type="ECO:0000313" key="8">
    <source>
        <dbReference type="Proteomes" id="UP000177870"/>
    </source>
</evidence>
<dbReference type="Pfam" id="PF03706">
    <property type="entry name" value="LPG_synthase_TM"/>
    <property type="match status" value="1"/>
</dbReference>
<feature type="transmembrane region" description="Helical" evidence="6">
    <location>
        <begin position="41"/>
        <end position="62"/>
    </location>
</feature>